<evidence type="ECO:0000313" key="2">
    <source>
        <dbReference type="EMBL" id="NJC40777.1"/>
    </source>
</evidence>
<protein>
    <submittedName>
        <fullName evidence="2">Uncharacterized protein</fullName>
    </submittedName>
</protein>
<dbReference type="Proteomes" id="UP000587415">
    <property type="component" value="Unassembled WGS sequence"/>
</dbReference>
<dbReference type="AlphaFoldDB" id="A0A7X6BMV2"/>
<gene>
    <name evidence="2" type="ORF">GGQ87_001035</name>
</gene>
<sequence>MAENPATAEDAAAGLLNGLMISLLGSAFPVAFIWQLVSRWKSNPIDLSLASLSDVGPVFGLAIFSLLFVRTGVRLLWENLKYFRRRPGAPSPE</sequence>
<dbReference type="RefSeq" id="WP_168045627.1">
    <property type="nucleotide sequence ID" value="NZ_JAATJM010000001.1"/>
</dbReference>
<keyword evidence="1" id="KW-0812">Transmembrane</keyword>
<evidence type="ECO:0000313" key="3">
    <source>
        <dbReference type="Proteomes" id="UP000587415"/>
    </source>
</evidence>
<accession>A0A7X6BMV2</accession>
<evidence type="ECO:0000256" key="1">
    <source>
        <dbReference type="SAM" id="Phobius"/>
    </source>
</evidence>
<keyword evidence="3" id="KW-1185">Reference proteome</keyword>
<organism evidence="2 3">
    <name type="scientific">Brevundimonas alba</name>
    <dbReference type="NCBI Taxonomy" id="74314"/>
    <lineage>
        <taxon>Bacteria</taxon>
        <taxon>Pseudomonadati</taxon>
        <taxon>Pseudomonadota</taxon>
        <taxon>Alphaproteobacteria</taxon>
        <taxon>Caulobacterales</taxon>
        <taxon>Caulobacteraceae</taxon>
        <taxon>Brevundimonas</taxon>
    </lineage>
</organism>
<proteinExistence type="predicted"/>
<keyword evidence="1" id="KW-0472">Membrane</keyword>
<feature type="transmembrane region" description="Helical" evidence="1">
    <location>
        <begin position="57"/>
        <end position="77"/>
    </location>
</feature>
<keyword evidence="1" id="KW-1133">Transmembrane helix</keyword>
<feature type="transmembrane region" description="Helical" evidence="1">
    <location>
        <begin position="12"/>
        <end position="37"/>
    </location>
</feature>
<comment type="caution">
    <text evidence="2">The sequence shown here is derived from an EMBL/GenBank/DDBJ whole genome shotgun (WGS) entry which is preliminary data.</text>
</comment>
<reference evidence="2 3" key="1">
    <citation type="submission" date="2020-03" db="EMBL/GenBank/DDBJ databases">
        <title>Genomic Encyclopedia of Type Strains, Phase IV (KMG-IV): sequencing the most valuable type-strain genomes for metagenomic binning, comparative biology and taxonomic classification.</title>
        <authorList>
            <person name="Goeker M."/>
        </authorList>
    </citation>
    <scope>NUCLEOTIDE SEQUENCE [LARGE SCALE GENOMIC DNA]</scope>
    <source>
        <strain evidence="2 3">DSM 4736</strain>
    </source>
</reference>
<dbReference type="EMBL" id="JAATJM010000001">
    <property type="protein sequence ID" value="NJC40777.1"/>
    <property type="molecule type" value="Genomic_DNA"/>
</dbReference>
<name>A0A7X6BMV2_9CAUL</name>